<sequence length="151" mass="17025">MYIQGQMSVITLTAVIIDLPPLPLASPRYLPYRCEDVPSRTSPSATSHLHHLHNGFNYNFHGRNTCGRSQGKPQLQLLVVSHFPLRRICPVRSSLVRWNFTNILIWKCPAPPLPFLPVSSFPALPSLAPRLCSFLSQSDLHVSLKRFDLTV</sequence>
<gene>
    <name evidence="1" type="ORF">E2C01_051667</name>
</gene>
<evidence type="ECO:0000313" key="2">
    <source>
        <dbReference type="Proteomes" id="UP000324222"/>
    </source>
</evidence>
<keyword evidence="2" id="KW-1185">Reference proteome</keyword>
<organism evidence="1 2">
    <name type="scientific">Portunus trituberculatus</name>
    <name type="common">Swimming crab</name>
    <name type="synonym">Neptunus trituberculatus</name>
    <dbReference type="NCBI Taxonomy" id="210409"/>
    <lineage>
        <taxon>Eukaryota</taxon>
        <taxon>Metazoa</taxon>
        <taxon>Ecdysozoa</taxon>
        <taxon>Arthropoda</taxon>
        <taxon>Crustacea</taxon>
        <taxon>Multicrustacea</taxon>
        <taxon>Malacostraca</taxon>
        <taxon>Eumalacostraca</taxon>
        <taxon>Eucarida</taxon>
        <taxon>Decapoda</taxon>
        <taxon>Pleocyemata</taxon>
        <taxon>Brachyura</taxon>
        <taxon>Eubrachyura</taxon>
        <taxon>Portunoidea</taxon>
        <taxon>Portunidae</taxon>
        <taxon>Portuninae</taxon>
        <taxon>Portunus</taxon>
    </lineage>
</organism>
<proteinExistence type="predicted"/>
<name>A0A5B7GBM4_PORTR</name>
<dbReference type="Proteomes" id="UP000324222">
    <property type="component" value="Unassembled WGS sequence"/>
</dbReference>
<evidence type="ECO:0000313" key="1">
    <source>
        <dbReference type="EMBL" id="MPC57680.1"/>
    </source>
</evidence>
<reference evidence="1 2" key="1">
    <citation type="submission" date="2019-05" db="EMBL/GenBank/DDBJ databases">
        <title>Another draft genome of Portunus trituberculatus and its Hox gene families provides insights of decapod evolution.</title>
        <authorList>
            <person name="Jeong J.-H."/>
            <person name="Song I."/>
            <person name="Kim S."/>
            <person name="Choi T."/>
            <person name="Kim D."/>
            <person name="Ryu S."/>
            <person name="Kim W."/>
        </authorList>
    </citation>
    <scope>NUCLEOTIDE SEQUENCE [LARGE SCALE GENOMIC DNA]</scope>
    <source>
        <tissue evidence="1">Muscle</tissue>
    </source>
</reference>
<dbReference type="AlphaFoldDB" id="A0A5B7GBM4"/>
<comment type="caution">
    <text evidence="1">The sequence shown here is derived from an EMBL/GenBank/DDBJ whole genome shotgun (WGS) entry which is preliminary data.</text>
</comment>
<protein>
    <submittedName>
        <fullName evidence="1">Uncharacterized protein</fullName>
    </submittedName>
</protein>
<accession>A0A5B7GBM4</accession>
<dbReference type="EMBL" id="VSRR010014989">
    <property type="protein sequence ID" value="MPC57680.1"/>
    <property type="molecule type" value="Genomic_DNA"/>
</dbReference>